<dbReference type="Proteomes" id="UP001431131">
    <property type="component" value="Unassembled WGS sequence"/>
</dbReference>
<dbReference type="NCBIfam" id="TIGR00172">
    <property type="entry name" value="maf"/>
    <property type="match status" value="1"/>
</dbReference>
<evidence type="ECO:0000256" key="2">
    <source>
        <dbReference type="ARBA" id="ARBA00004496"/>
    </source>
</evidence>
<accession>A0AAW5E0X3</accession>
<dbReference type="HAMAP" id="MF_00528">
    <property type="entry name" value="Maf"/>
    <property type="match status" value="1"/>
</dbReference>
<evidence type="ECO:0000256" key="1">
    <source>
        <dbReference type="ARBA" id="ARBA00001968"/>
    </source>
</evidence>
<dbReference type="EC" id="3.6.1.9" evidence="6"/>
<reference evidence="7" key="1">
    <citation type="submission" date="2022-02" db="EMBL/GenBank/DDBJ databases">
        <title>Fredinandcohnia quinoae sp. nov. isolated from Chenopodium quinoa seeds.</title>
        <authorList>
            <person name="Saati-Santamaria Z."/>
            <person name="Flores-Felix J.D."/>
            <person name="Igual J.M."/>
            <person name="Velazquez E."/>
            <person name="Garcia-Fraile P."/>
            <person name="Martinez-Molina E."/>
        </authorList>
    </citation>
    <scope>NUCLEOTIDE SEQUENCE</scope>
    <source>
        <strain evidence="7">SECRCQ15</strain>
    </source>
</reference>
<dbReference type="GO" id="GO:0005737">
    <property type="term" value="C:cytoplasm"/>
    <property type="evidence" value="ECO:0007669"/>
    <property type="project" value="UniProtKB-SubCell"/>
</dbReference>
<dbReference type="GO" id="GO:0047429">
    <property type="term" value="F:nucleoside triphosphate diphosphatase activity"/>
    <property type="evidence" value="ECO:0007669"/>
    <property type="project" value="UniProtKB-EC"/>
</dbReference>
<keyword evidence="3 6" id="KW-0963">Cytoplasm</keyword>
<dbReference type="InterPro" id="IPR029001">
    <property type="entry name" value="ITPase-like_fam"/>
</dbReference>
<proteinExistence type="inferred from homology"/>
<comment type="function">
    <text evidence="6">Nucleoside triphosphate pyrophosphatase that hydrolyzes dTTP and UTP. May have a dual role in cell division arrest and in preventing the incorporation of modified nucleotides into cellular nucleic acids.</text>
</comment>
<dbReference type="InterPro" id="IPR003697">
    <property type="entry name" value="Maf-like"/>
</dbReference>
<dbReference type="CDD" id="cd00555">
    <property type="entry name" value="Maf"/>
    <property type="match status" value="1"/>
</dbReference>
<protein>
    <recommendedName>
        <fullName evidence="6">dTTP/UTP pyrophosphatase</fullName>
        <shortName evidence="6">dTTPase/UTPase</shortName>
        <ecNumber evidence="6">3.6.1.9</ecNumber>
    </recommendedName>
    <alternativeName>
        <fullName evidence="6">Nucleoside triphosphate pyrophosphatase</fullName>
    </alternativeName>
    <alternativeName>
        <fullName evidence="6">Nucleotide pyrophosphatase</fullName>
        <shortName evidence="6">Nucleotide PPase</shortName>
    </alternativeName>
</protein>
<dbReference type="Gene3D" id="3.90.950.10">
    <property type="match status" value="1"/>
</dbReference>
<comment type="similarity">
    <text evidence="6">Belongs to the Maf family. YhdE subfamily.</text>
</comment>
<dbReference type="AlphaFoldDB" id="A0AAW5E0X3"/>
<dbReference type="FunFam" id="3.90.950.10:FF:000005">
    <property type="entry name" value="7-methyl-GTP pyrophosphatase"/>
    <property type="match status" value="1"/>
</dbReference>
<organism evidence="7 8">
    <name type="scientific">Fredinandcohnia quinoae</name>
    <dbReference type="NCBI Taxonomy" id="2918902"/>
    <lineage>
        <taxon>Bacteria</taxon>
        <taxon>Bacillati</taxon>
        <taxon>Bacillota</taxon>
        <taxon>Bacilli</taxon>
        <taxon>Bacillales</taxon>
        <taxon>Bacillaceae</taxon>
        <taxon>Fredinandcohnia</taxon>
    </lineage>
</organism>
<comment type="catalytic activity">
    <reaction evidence="6">
        <text>UTP + H2O = UMP + diphosphate + H(+)</text>
        <dbReference type="Rhea" id="RHEA:29395"/>
        <dbReference type="ChEBI" id="CHEBI:15377"/>
        <dbReference type="ChEBI" id="CHEBI:15378"/>
        <dbReference type="ChEBI" id="CHEBI:33019"/>
        <dbReference type="ChEBI" id="CHEBI:46398"/>
        <dbReference type="ChEBI" id="CHEBI:57865"/>
        <dbReference type="EC" id="3.6.1.9"/>
    </reaction>
</comment>
<dbReference type="GO" id="GO:0009117">
    <property type="term" value="P:nucleotide metabolic process"/>
    <property type="evidence" value="ECO:0007669"/>
    <property type="project" value="UniProtKB-KW"/>
</dbReference>
<feature type="active site" description="Proton acceptor" evidence="6">
    <location>
        <position position="69"/>
    </location>
</feature>
<evidence type="ECO:0000256" key="3">
    <source>
        <dbReference type="ARBA" id="ARBA00022490"/>
    </source>
</evidence>
<dbReference type="PIRSF" id="PIRSF006305">
    <property type="entry name" value="Maf"/>
    <property type="match status" value="1"/>
</dbReference>
<comment type="caution">
    <text evidence="6">Lacks conserved residue(s) required for the propagation of feature annotation.</text>
</comment>
<evidence type="ECO:0000256" key="5">
    <source>
        <dbReference type="ARBA" id="ARBA00023080"/>
    </source>
</evidence>
<comment type="catalytic activity">
    <reaction evidence="6">
        <text>dTTP + H2O = dTMP + diphosphate + H(+)</text>
        <dbReference type="Rhea" id="RHEA:28534"/>
        <dbReference type="ChEBI" id="CHEBI:15377"/>
        <dbReference type="ChEBI" id="CHEBI:15378"/>
        <dbReference type="ChEBI" id="CHEBI:33019"/>
        <dbReference type="ChEBI" id="CHEBI:37568"/>
        <dbReference type="ChEBI" id="CHEBI:63528"/>
        <dbReference type="EC" id="3.6.1.9"/>
    </reaction>
</comment>
<dbReference type="PANTHER" id="PTHR43213:SF5">
    <property type="entry name" value="BIFUNCTIONAL DTTP_UTP PYROPHOSPHATASE_METHYLTRANSFERASE PROTEIN-RELATED"/>
    <property type="match status" value="1"/>
</dbReference>
<dbReference type="EMBL" id="JAKTTI010000024">
    <property type="protein sequence ID" value="MCH1626565.1"/>
    <property type="molecule type" value="Genomic_DNA"/>
</dbReference>
<dbReference type="Pfam" id="PF02545">
    <property type="entry name" value="Maf"/>
    <property type="match status" value="1"/>
</dbReference>
<evidence type="ECO:0000313" key="7">
    <source>
        <dbReference type="EMBL" id="MCH1626565.1"/>
    </source>
</evidence>
<feature type="site" description="Important for substrate specificity" evidence="6">
    <location>
        <position position="70"/>
    </location>
</feature>
<dbReference type="PANTHER" id="PTHR43213">
    <property type="entry name" value="BIFUNCTIONAL DTTP/UTP PYROPHOSPHATASE/METHYLTRANSFERASE PROTEIN-RELATED"/>
    <property type="match status" value="1"/>
</dbReference>
<evidence type="ECO:0000256" key="4">
    <source>
        <dbReference type="ARBA" id="ARBA00022801"/>
    </source>
</evidence>
<comment type="cofactor">
    <cofactor evidence="1 6">
        <name>a divalent metal cation</name>
        <dbReference type="ChEBI" id="CHEBI:60240"/>
    </cofactor>
</comment>
<dbReference type="RefSeq" id="WP_240256481.1">
    <property type="nucleotide sequence ID" value="NZ_JAKTTI010000024.1"/>
</dbReference>
<comment type="caution">
    <text evidence="7">The sequence shown here is derived from an EMBL/GenBank/DDBJ whole genome shotgun (WGS) entry which is preliminary data.</text>
</comment>
<name>A0AAW5E0X3_9BACI</name>
<keyword evidence="5 6" id="KW-0546">Nucleotide metabolism</keyword>
<gene>
    <name evidence="7" type="ORF">MJG50_14600</name>
</gene>
<comment type="subcellular location">
    <subcellularLocation>
        <location evidence="2 6">Cytoplasm</location>
    </subcellularLocation>
</comment>
<dbReference type="SUPFAM" id="SSF52972">
    <property type="entry name" value="ITPase-like"/>
    <property type="match status" value="1"/>
</dbReference>
<evidence type="ECO:0000313" key="8">
    <source>
        <dbReference type="Proteomes" id="UP001431131"/>
    </source>
</evidence>
<feature type="site" description="Important for substrate specificity" evidence="6">
    <location>
        <position position="152"/>
    </location>
</feature>
<feature type="site" description="Important for substrate specificity" evidence="6">
    <location>
        <position position="12"/>
    </location>
</feature>
<sequence>MQHLVLASGSPRRKELLSNLQLSFDIFVSNIDEIIDSNLKPEEMVMSLAYQKAKAVANQYPDSYVIGADTIVLFQNQILGKPKNEAESIEVLKKLSNNTHEVITGVAIIYQDKSTTFFEKTEVTFWDLSEDEITKYVATGEPKDKAGSYGIQELGSALVKHISGDYFSVVGLPVSRTLRELRKLGFKC</sequence>
<evidence type="ECO:0000256" key="6">
    <source>
        <dbReference type="HAMAP-Rule" id="MF_00528"/>
    </source>
</evidence>
<keyword evidence="4 6" id="KW-0378">Hydrolase</keyword>
<keyword evidence="8" id="KW-1185">Reference proteome</keyword>